<evidence type="ECO:0000259" key="6">
    <source>
        <dbReference type="Pfam" id="PF17384"/>
    </source>
</evidence>
<sequence>MPDLEKLTALIAPEAKALGFDVVRVAWFENGAQGSDEPTLQVMAERPDTRQLNIDDCAALSHRISDRFDELDPIEEAYRLEVSSPGIDRPLTRLADFADWAGHEAKIELAEPMDGRKNIRGDLAGVEGDIILVDDRKAGRLTFPFSALGHAKLLLTDRLIASTAPINSDGADEVEAEPINDEAQEDEDNG</sequence>
<dbReference type="AlphaFoldDB" id="A0A553WL36"/>
<feature type="compositionally biased region" description="Acidic residues" evidence="4">
    <location>
        <begin position="170"/>
        <end position="190"/>
    </location>
</feature>
<feature type="domain" description="Ribosome maturation factor RimP N-terminal" evidence="5">
    <location>
        <begin position="10"/>
        <end position="88"/>
    </location>
</feature>
<dbReference type="HAMAP" id="MF_01077">
    <property type="entry name" value="RimP"/>
    <property type="match status" value="1"/>
</dbReference>
<feature type="domain" description="Ribosome maturation factor RimP C-terminal" evidence="6">
    <location>
        <begin position="91"/>
        <end position="156"/>
    </location>
</feature>
<keyword evidence="8" id="KW-1185">Reference proteome</keyword>
<evidence type="ECO:0000256" key="4">
    <source>
        <dbReference type="SAM" id="MobiDB-lite"/>
    </source>
</evidence>
<proteinExistence type="inferred from homology"/>
<dbReference type="PANTHER" id="PTHR33867:SF1">
    <property type="entry name" value="RIBOSOME MATURATION FACTOR RIMP"/>
    <property type="match status" value="1"/>
</dbReference>
<name>A0A553WL36_9SPHN</name>
<dbReference type="Gene3D" id="3.30.300.70">
    <property type="entry name" value="RimP-like superfamily, N-terminal"/>
    <property type="match status" value="1"/>
</dbReference>
<accession>A0A553WL36</accession>
<comment type="caution">
    <text evidence="7">The sequence shown here is derived from an EMBL/GenBank/DDBJ whole genome shotgun (WGS) entry which is preliminary data.</text>
</comment>
<keyword evidence="2 3" id="KW-0690">Ribosome biogenesis</keyword>
<evidence type="ECO:0000256" key="2">
    <source>
        <dbReference type="ARBA" id="ARBA00022517"/>
    </source>
</evidence>
<reference evidence="7 8" key="1">
    <citation type="submission" date="2019-07" db="EMBL/GenBank/DDBJ databases">
        <authorList>
            <person name="Park M."/>
        </authorList>
    </citation>
    <scope>NUCLEOTIDE SEQUENCE [LARGE SCALE GENOMIC DNA]</scope>
    <source>
        <strain evidence="7 8">KCTC32445</strain>
    </source>
</reference>
<dbReference type="InterPro" id="IPR036847">
    <property type="entry name" value="RimP_C_sf"/>
</dbReference>
<feature type="region of interest" description="Disordered" evidence="4">
    <location>
        <begin position="166"/>
        <end position="190"/>
    </location>
</feature>
<comment type="function">
    <text evidence="3">Required for maturation of 30S ribosomal subunits.</text>
</comment>
<dbReference type="InterPro" id="IPR003728">
    <property type="entry name" value="Ribosome_maturation_RimP"/>
</dbReference>
<keyword evidence="1 3" id="KW-0963">Cytoplasm</keyword>
<evidence type="ECO:0000256" key="1">
    <source>
        <dbReference type="ARBA" id="ARBA00022490"/>
    </source>
</evidence>
<evidence type="ECO:0000256" key="3">
    <source>
        <dbReference type="HAMAP-Rule" id="MF_01077"/>
    </source>
</evidence>
<dbReference type="OrthoDB" id="9805006at2"/>
<organism evidence="7 8">
    <name type="scientific">Sphingorhabdus contaminans</name>
    <dbReference type="NCBI Taxonomy" id="1343899"/>
    <lineage>
        <taxon>Bacteria</taxon>
        <taxon>Pseudomonadati</taxon>
        <taxon>Pseudomonadota</taxon>
        <taxon>Alphaproteobacteria</taxon>
        <taxon>Sphingomonadales</taxon>
        <taxon>Sphingomonadaceae</taxon>
        <taxon>Sphingorhabdus</taxon>
    </lineage>
</organism>
<comment type="similarity">
    <text evidence="3">Belongs to the RimP family.</text>
</comment>
<dbReference type="Pfam" id="PF17384">
    <property type="entry name" value="DUF150_C"/>
    <property type="match status" value="1"/>
</dbReference>
<dbReference type="SUPFAM" id="SSF75420">
    <property type="entry name" value="YhbC-like, N-terminal domain"/>
    <property type="match status" value="1"/>
</dbReference>
<dbReference type="NCBIfam" id="NF011229">
    <property type="entry name" value="PRK14636.1"/>
    <property type="match status" value="1"/>
</dbReference>
<dbReference type="InterPro" id="IPR028989">
    <property type="entry name" value="RimP_N"/>
</dbReference>
<dbReference type="Proteomes" id="UP000320160">
    <property type="component" value="Unassembled WGS sequence"/>
</dbReference>
<dbReference type="CDD" id="cd01734">
    <property type="entry name" value="YlxS_C"/>
    <property type="match status" value="1"/>
</dbReference>
<dbReference type="GO" id="GO:0006412">
    <property type="term" value="P:translation"/>
    <property type="evidence" value="ECO:0007669"/>
    <property type="project" value="TreeGrafter"/>
</dbReference>
<dbReference type="EMBL" id="VKKU01000001">
    <property type="protein sequence ID" value="TSB05382.1"/>
    <property type="molecule type" value="Genomic_DNA"/>
</dbReference>
<evidence type="ECO:0000259" key="5">
    <source>
        <dbReference type="Pfam" id="PF02576"/>
    </source>
</evidence>
<gene>
    <name evidence="3 7" type="primary">rimP</name>
    <name evidence="7" type="ORF">FOM92_03515</name>
</gene>
<dbReference type="InterPro" id="IPR028998">
    <property type="entry name" value="RimP_C"/>
</dbReference>
<dbReference type="Pfam" id="PF02576">
    <property type="entry name" value="RimP_N"/>
    <property type="match status" value="1"/>
</dbReference>
<dbReference type="InterPro" id="IPR035956">
    <property type="entry name" value="RimP_N_sf"/>
</dbReference>
<dbReference type="SUPFAM" id="SSF74942">
    <property type="entry name" value="YhbC-like, C-terminal domain"/>
    <property type="match status" value="1"/>
</dbReference>
<evidence type="ECO:0000313" key="7">
    <source>
        <dbReference type="EMBL" id="TSB05382.1"/>
    </source>
</evidence>
<protein>
    <recommendedName>
        <fullName evidence="3">Ribosome maturation factor RimP</fullName>
    </recommendedName>
</protein>
<comment type="subcellular location">
    <subcellularLocation>
        <location evidence="3">Cytoplasm</location>
    </subcellularLocation>
</comment>
<dbReference type="GO" id="GO:0005829">
    <property type="term" value="C:cytosol"/>
    <property type="evidence" value="ECO:0007669"/>
    <property type="project" value="TreeGrafter"/>
</dbReference>
<dbReference type="GO" id="GO:0000028">
    <property type="term" value="P:ribosomal small subunit assembly"/>
    <property type="evidence" value="ECO:0007669"/>
    <property type="project" value="TreeGrafter"/>
</dbReference>
<dbReference type="Gene3D" id="2.30.30.180">
    <property type="entry name" value="Ribosome maturation factor RimP, C-terminal domain"/>
    <property type="match status" value="1"/>
</dbReference>
<evidence type="ECO:0000313" key="8">
    <source>
        <dbReference type="Proteomes" id="UP000320160"/>
    </source>
</evidence>
<dbReference type="PANTHER" id="PTHR33867">
    <property type="entry name" value="RIBOSOME MATURATION FACTOR RIMP"/>
    <property type="match status" value="1"/>
</dbReference>